<dbReference type="InterPro" id="IPR005194">
    <property type="entry name" value="Glyco_hydro_65_C"/>
</dbReference>
<evidence type="ECO:0000313" key="9">
    <source>
        <dbReference type="EMBL" id="RRD07023.1"/>
    </source>
</evidence>
<organism evidence="9 10">
    <name type="scientific">Arachnia propionica</name>
    <dbReference type="NCBI Taxonomy" id="1750"/>
    <lineage>
        <taxon>Bacteria</taxon>
        <taxon>Bacillati</taxon>
        <taxon>Actinomycetota</taxon>
        <taxon>Actinomycetes</taxon>
        <taxon>Propionibacteriales</taxon>
        <taxon>Propionibacteriaceae</taxon>
        <taxon>Arachnia</taxon>
    </lineage>
</organism>
<dbReference type="Pfam" id="PF03632">
    <property type="entry name" value="Glyco_hydro_65m"/>
    <property type="match status" value="1"/>
</dbReference>
<dbReference type="OrthoDB" id="9816160at2"/>
<dbReference type="AlphaFoldDB" id="A0A3P1TEQ5"/>
<feature type="binding site" evidence="4">
    <location>
        <begin position="619"/>
        <end position="620"/>
    </location>
    <ligand>
        <name>substrate</name>
    </ligand>
</feature>
<evidence type="ECO:0000259" key="6">
    <source>
        <dbReference type="Pfam" id="PF03632"/>
    </source>
</evidence>
<accession>A0A3P1TEQ5</accession>
<dbReference type="Proteomes" id="UP000280819">
    <property type="component" value="Unassembled WGS sequence"/>
</dbReference>
<protein>
    <submittedName>
        <fullName evidence="9">Glycoside hydrolase family 65 protein</fullName>
    </submittedName>
</protein>
<name>A0A3P1TEQ5_9ACTN</name>
<dbReference type="Gene3D" id="2.60.420.10">
    <property type="entry name" value="Maltose phosphorylase, domain 3"/>
    <property type="match status" value="1"/>
</dbReference>
<proteinExistence type="inferred from homology"/>
<reference evidence="9 10" key="1">
    <citation type="submission" date="2018-11" db="EMBL/GenBank/DDBJ databases">
        <title>Genomes From Bacteria Associated with the Canine Oral Cavity: a Test Case for Automated Genome-Based Taxonomic Assignment.</title>
        <authorList>
            <person name="Coil D.A."/>
            <person name="Jospin G."/>
            <person name="Darling A.E."/>
            <person name="Wallis C."/>
            <person name="Davis I.J."/>
            <person name="Harris S."/>
            <person name="Eisen J.A."/>
            <person name="Holcombe L.J."/>
            <person name="O'Flynn C."/>
        </authorList>
    </citation>
    <scope>NUCLEOTIDE SEQUENCE [LARGE SCALE GENOMIC DNA]</scope>
    <source>
        <strain evidence="9 10">OH887_COT-365</strain>
    </source>
</reference>
<evidence type="ECO:0000256" key="1">
    <source>
        <dbReference type="ARBA" id="ARBA00006768"/>
    </source>
</evidence>
<dbReference type="InterPro" id="IPR017045">
    <property type="entry name" value="Malt_Pase/Glycosyl_Hdrlase"/>
</dbReference>
<dbReference type="RefSeq" id="WP_124841707.1">
    <property type="nucleotide sequence ID" value="NZ_JAUNKP010000005.1"/>
</dbReference>
<dbReference type="SUPFAM" id="SSF74650">
    <property type="entry name" value="Galactose mutarotase-like"/>
    <property type="match status" value="1"/>
</dbReference>
<feature type="binding site" evidence="4">
    <location>
        <begin position="376"/>
        <end position="377"/>
    </location>
    <ligand>
        <name>substrate</name>
    </ligand>
</feature>
<feature type="region of interest" description="Disordered" evidence="5">
    <location>
        <begin position="788"/>
        <end position="808"/>
    </location>
</feature>
<dbReference type="SUPFAM" id="SSF48208">
    <property type="entry name" value="Six-hairpin glycosidases"/>
    <property type="match status" value="1"/>
</dbReference>
<keyword evidence="9" id="KW-0378">Hydrolase</keyword>
<evidence type="ECO:0000313" key="10">
    <source>
        <dbReference type="Proteomes" id="UP000280819"/>
    </source>
</evidence>
<dbReference type="InterPro" id="IPR011013">
    <property type="entry name" value="Gal_mutarotase_sf_dom"/>
</dbReference>
<dbReference type="InterPro" id="IPR012341">
    <property type="entry name" value="6hp_glycosidase-like_sf"/>
</dbReference>
<dbReference type="Pfam" id="PF03636">
    <property type="entry name" value="Glyco_hydro_65N"/>
    <property type="match status" value="1"/>
</dbReference>
<keyword evidence="2" id="KW-0326">Glycosidase</keyword>
<sequence length="830" mass="93986">MRWIASDPLNRSRFPIEPWRFVELEPSLDDLGVTETLFAVGNGYLGMRGNPEEGRKSYAHGTFINGFHETWPIKHAEEAFGFARTGQTIVNVPDAKLIKIYVDDEPLTLGISDLDSYERAIDFRTGCLTRDIVWRTPAGKRVQLRSRRMVSFTDRHLALFEIELTMLEGDAPVVLSSQLVNRQDGFDDYRRAEDEGFDPRRAGKFNGRVLQPRQQWEEDQRIALGYETSESGMTLCVAADHQLDTSNPFEIYSRVEEDQAKQVYRIDARAGVPVVIRKAVAYHTSRGVPVIELYDRCRRTLDRVRDKGFEFFFEAQRAWLDEFWLDSDVEIGGQPAIQQAVRWCLFQLAQAAARSDQLGVPAKGVTGSGYEGHYFWDTEIYLVPFLIYTAPRIARNALRYRVNLLPKARERARVLGQDGALFPWRTINGEEASAYYAAGTAQYHIDADIAHAFAKYSDVTGDIDFMYRDGAAVMVETARLWADLGFWRTEADGCERFHIHGVTGPDEYTAVVNNNMFTNVMARANLRRTVALLKEMEVNDPRAHDRVVTGLGVTPQEIAEWERCADGMVIPFDETFGIHPQDEKFLTSELWDLENTPADKFPLLLNFHPLVIYRYQVLKQADVVLALFLQGDQFTREEKRADFEYYDPITTGDSTLSGVVQSVIAAEVGYQDMAMQYFLTGLYVDLADIHANARDGVHIASTGGVWNALIFGFAGMRDYHGHISFDPRLPAEWTEMRFPLQIRESRIRVLLERDAITFDVETGDGAEVEVRGELFHLLPENRVRVPLHGQGEQLPSLTGRNPVTGGRRADGSVVTAIVPEAPEPDLLGTE</sequence>
<dbReference type="GO" id="GO:0005975">
    <property type="term" value="P:carbohydrate metabolic process"/>
    <property type="evidence" value="ECO:0007669"/>
    <property type="project" value="InterPro"/>
</dbReference>
<feature type="domain" description="Glycoside hydrolase family 65 C-terminal" evidence="7">
    <location>
        <begin position="716"/>
        <end position="777"/>
    </location>
</feature>
<feature type="domain" description="Glycoside hydrolase family 65 central catalytic" evidence="6">
    <location>
        <begin position="342"/>
        <end position="707"/>
    </location>
</feature>
<dbReference type="EMBL" id="RQZG01000001">
    <property type="protein sequence ID" value="RRD07023.1"/>
    <property type="molecule type" value="Genomic_DNA"/>
</dbReference>
<feature type="domain" description="Glycoside hydrolase family 65 N-terminal" evidence="8">
    <location>
        <begin position="28"/>
        <end position="286"/>
    </location>
</feature>
<evidence type="ECO:0000259" key="8">
    <source>
        <dbReference type="Pfam" id="PF03636"/>
    </source>
</evidence>
<gene>
    <name evidence="9" type="ORF">EII34_00530</name>
</gene>
<dbReference type="Pfam" id="PF03633">
    <property type="entry name" value="Glyco_hydro_65C"/>
    <property type="match status" value="1"/>
</dbReference>
<dbReference type="InterPro" id="IPR005195">
    <property type="entry name" value="Glyco_hydro_65_M"/>
</dbReference>
<dbReference type="PANTHER" id="PTHR11051">
    <property type="entry name" value="GLYCOSYL HYDROLASE-RELATED"/>
    <property type="match status" value="1"/>
</dbReference>
<dbReference type="Gene3D" id="2.70.98.40">
    <property type="entry name" value="Glycoside hydrolase, family 65, N-terminal domain"/>
    <property type="match status" value="1"/>
</dbReference>
<dbReference type="GO" id="GO:0030246">
    <property type="term" value="F:carbohydrate binding"/>
    <property type="evidence" value="ECO:0007669"/>
    <property type="project" value="InterPro"/>
</dbReference>
<dbReference type="InterPro" id="IPR005196">
    <property type="entry name" value="Glyco_hydro_65_N"/>
</dbReference>
<feature type="active site" description="Proton donor" evidence="3">
    <location>
        <position position="507"/>
    </location>
</feature>
<evidence type="ECO:0000256" key="2">
    <source>
        <dbReference type="ARBA" id="ARBA00023295"/>
    </source>
</evidence>
<dbReference type="InterPro" id="IPR037018">
    <property type="entry name" value="GH65_N"/>
</dbReference>
<comment type="caution">
    <text evidence="9">The sequence shown here is derived from an EMBL/GenBank/DDBJ whole genome shotgun (WGS) entry which is preliminary data.</text>
</comment>
<dbReference type="GO" id="GO:0004553">
    <property type="term" value="F:hydrolase activity, hydrolyzing O-glycosyl compounds"/>
    <property type="evidence" value="ECO:0007669"/>
    <property type="project" value="TreeGrafter"/>
</dbReference>
<evidence type="ECO:0000256" key="5">
    <source>
        <dbReference type="SAM" id="MobiDB-lite"/>
    </source>
</evidence>
<evidence type="ECO:0000256" key="3">
    <source>
        <dbReference type="PIRSR" id="PIRSR036289-50"/>
    </source>
</evidence>
<dbReference type="PANTHER" id="PTHR11051:SF13">
    <property type="entry name" value="GLYCOSYL TRANSFERASE"/>
    <property type="match status" value="1"/>
</dbReference>
<evidence type="ECO:0000259" key="7">
    <source>
        <dbReference type="Pfam" id="PF03633"/>
    </source>
</evidence>
<comment type="similarity">
    <text evidence="1">Belongs to the glycosyl hydrolase 65 family.</text>
</comment>
<evidence type="ECO:0000256" key="4">
    <source>
        <dbReference type="PIRSR" id="PIRSR036289-51"/>
    </source>
</evidence>
<dbReference type="GO" id="GO:0016757">
    <property type="term" value="F:glycosyltransferase activity"/>
    <property type="evidence" value="ECO:0007669"/>
    <property type="project" value="UniProtKB-ARBA"/>
</dbReference>
<dbReference type="PIRSF" id="PIRSF036289">
    <property type="entry name" value="Glycosyl_hydrolase_malt_phosph"/>
    <property type="match status" value="1"/>
</dbReference>
<dbReference type="InterPro" id="IPR008928">
    <property type="entry name" value="6-hairpin_glycosidase_sf"/>
</dbReference>
<dbReference type="Gene3D" id="1.50.10.10">
    <property type="match status" value="1"/>
</dbReference>